<evidence type="ECO:0000256" key="1">
    <source>
        <dbReference type="SAM" id="Phobius"/>
    </source>
</evidence>
<organism evidence="2 3">
    <name type="scientific">Psychrobacillus glaciei</name>
    <dbReference type="NCBI Taxonomy" id="2283160"/>
    <lineage>
        <taxon>Bacteria</taxon>
        <taxon>Bacillati</taxon>
        <taxon>Bacillota</taxon>
        <taxon>Bacilli</taxon>
        <taxon>Bacillales</taxon>
        <taxon>Bacillaceae</taxon>
        <taxon>Psychrobacillus</taxon>
    </lineage>
</organism>
<sequence>MKKIKYLAFAIVIVLLSIYLYKSFIYYLIPFNPIKEYSSESDVDFHFSKNLPKGVGVNAKCQDAKTCGLVLEYLSGLELIPLKDKAAQEMLNYENATYFNGMLKFNESEMISISDISIDTPNVLRISSSIIGFKNGYYEIEDSTFDYNYIYDLIGDTKE</sequence>
<dbReference type="RefSeq" id="WP_151699924.1">
    <property type="nucleotide sequence ID" value="NZ_CP031223.1"/>
</dbReference>
<gene>
    <name evidence="2" type="ORF">PB01_09205</name>
</gene>
<protein>
    <submittedName>
        <fullName evidence="2">Uncharacterized protein</fullName>
    </submittedName>
</protein>
<proteinExistence type="predicted"/>
<evidence type="ECO:0000313" key="2">
    <source>
        <dbReference type="EMBL" id="QFF98995.1"/>
    </source>
</evidence>
<keyword evidence="1" id="KW-0812">Transmembrane</keyword>
<dbReference type="EMBL" id="CP031223">
    <property type="protein sequence ID" value="QFF98995.1"/>
    <property type="molecule type" value="Genomic_DNA"/>
</dbReference>
<feature type="transmembrane region" description="Helical" evidence="1">
    <location>
        <begin position="7"/>
        <end position="29"/>
    </location>
</feature>
<keyword evidence="3" id="KW-1185">Reference proteome</keyword>
<dbReference type="KEGG" id="psyo:PB01_09205"/>
<dbReference type="AlphaFoldDB" id="A0A5J6SM28"/>
<reference evidence="2 3" key="1">
    <citation type="submission" date="2018-07" db="EMBL/GenBank/DDBJ databases">
        <title>Complete genome sequence of Psychrobacillus sp. PB01, isolated from iceberg, and comparative genome analysis of Psychrobacillus strains.</title>
        <authorList>
            <person name="Lee P.C."/>
        </authorList>
    </citation>
    <scope>NUCLEOTIDE SEQUENCE [LARGE SCALE GENOMIC DNA]</scope>
    <source>
        <strain evidence="2 3">PB01</strain>
    </source>
</reference>
<name>A0A5J6SM28_9BACI</name>
<dbReference type="OrthoDB" id="2968408at2"/>
<keyword evidence="1" id="KW-1133">Transmembrane helix</keyword>
<evidence type="ECO:0000313" key="3">
    <source>
        <dbReference type="Proteomes" id="UP000325517"/>
    </source>
</evidence>
<keyword evidence="1" id="KW-0472">Membrane</keyword>
<accession>A0A5J6SM28</accession>
<dbReference type="Proteomes" id="UP000325517">
    <property type="component" value="Chromosome"/>
</dbReference>